<organism evidence="3 4">
    <name type="scientific">Bacteroides faecichinchillae</name>
    <dbReference type="NCBI Taxonomy" id="871325"/>
    <lineage>
        <taxon>Bacteria</taxon>
        <taxon>Pseudomonadati</taxon>
        <taxon>Bacteroidota</taxon>
        <taxon>Bacteroidia</taxon>
        <taxon>Bacteroidales</taxon>
        <taxon>Bacteroidaceae</taxon>
        <taxon>Bacteroides</taxon>
    </lineage>
</organism>
<accession>A0A1M4WXL0</accession>
<sequence>MKKPILFFWAVLTFILPTLAQQRADQQHLENNESFSMIVLGDPQGYTKYDINQPIFELCTAWIADNIDNLNIKAVLCTGDLVEQNENITMNRKMLNQTSEEMWESASRSFARLDNKVPYIISCGNHDYGYKSSECGITHFPEYFPFKRNSTWRDCLVADFPNRNGVVSLENAAFEFKVPNWDKILVITSEFAPRDEVLEWARNLVAKKEYIDHKVIFITHSFLRERNAKRTDNEHYKITPRNWGQGVWDKLIYPSSNIDLVVCGHTGKPGEFEDAVAYRVDPNKVGKKVHQMMFNVQISGGGWEGNGGDGWLRILEFMPDGKTIKVKTYSPLFGFSPSTKHLAHRTGACDQFEMVVE</sequence>
<reference evidence="3 4" key="1">
    <citation type="submission" date="2016-11" db="EMBL/GenBank/DDBJ databases">
        <authorList>
            <person name="Jaros S."/>
            <person name="Januszkiewicz K."/>
            <person name="Wedrychowicz H."/>
        </authorList>
    </citation>
    <scope>NUCLEOTIDE SEQUENCE [LARGE SCALE GENOMIC DNA]</scope>
    <source>
        <strain evidence="3 4">DSM 26883</strain>
    </source>
</reference>
<dbReference type="EMBL" id="FQVD01000007">
    <property type="protein sequence ID" value="SHE85976.1"/>
    <property type="molecule type" value="Genomic_DNA"/>
</dbReference>
<feature type="signal peptide" evidence="1">
    <location>
        <begin position="1"/>
        <end position="20"/>
    </location>
</feature>
<dbReference type="OrthoDB" id="9772095at2"/>
<feature type="chain" id="PRO_5030031159" evidence="1">
    <location>
        <begin position="21"/>
        <end position="357"/>
    </location>
</feature>
<proteinExistence type="predicted"/>
<dbReference type="InterPro" id="IPR051918">
    <property type="entry name" value="STPP_CPPED1"/>
</dbReference>
<keyword evidence="1" id="KW-0732">Signal</keyword>
<dbReference type="InterPro" id="IPR029052">
    <property type="entry name" value="Metallo-depent_PP-like"/>
</dbReference>
<name>A0A1M4WXL0_9BACE</name>
<protein>
    <submittedName>
        <fullName evidence="3">Calcineurin-like phosphoesterase</fullName>
    </submittedName>
</protein>
<dbReference type="SUPFAM" id="SSF56300">
    <property type="entry name" value="Metallo-dependent phosphatases"/>
    <property type="match status" value="1"/>
</dbReference>
<dbReference type="PANTHER" id="PTHR43143">
    <property type="entry name" value="METALLOPHOSPHOESTERASE, CALCINEURIN SUPERFAMILY"/>
    <property type="match status" value="1"/>
</dbReference>
<dbReference type="Pfam" id="PF00149">
    <property type="entry name" value="Metallophos"/>
    <property type="match status" value="1"/>
</dbReference>
<dbReference type="PANTHER" id="PTHR43143:SF5">
    <property type="entry name" value="SECRETED PROTEIN"/>
    <property type="match status" value="1"/>
</dbReference>
<evidence type="ECO:0000259" key="2">
    <source>
        <dbReference type="Pfam" id="PF00149"/>
    </source>
</evidence>
<dbReference type="Gene3D" id="3.60.21.10">
    <property type="match status" value="1"/>
</dbReference>
<dbReference type="STRING" id="871325.SAMN05444349_10775"/>
<dbReference type="AlphaFoldDB" id="A0A1M4WXL0"/>
<feature type="domain" description="Calcineurin-like phosphoesterase" evidence="2">
    <location>
        <begin position="38"/>
        <end position="267"/>
    </location>
</feature>
<dbReference type="InterPro" id="IPR004843">
    <property type="entry name" value="Calcineurin-like_PHP"/>
</dbReference>
<evidence type="ECO:0000256" key="1">
    <source>
        <dbReference type="SAM" id="SignalP"/>
    </source>
</evidence>
<dbReference type="GO" id="GO:0016787">
    <property type="term" value="F:hydrolase activity"/>
    <property type="evidence" value="ECO:0007669"/>
    <property type="project" value="InterPro"/>
</dbReference>
<dbReference type="RefSeq" id="WP_025074201.1">
    <property type="nucleotide sequence ID" value="NZ_FQVD01000007.1"/>
</dbReference>
<gene>
    <name evidence="3" type="ORF">SAMN05444349_10775</name>
</gene>
<evidence type="ECO:0000313" key="4">
    <source>
        <dbReference type="Proteomes" id="UP000184436"/>
    </source>
</evidence>
<dbReference type="Proteomes" id="UP000184436">
    <property type="component" value="Unassembled WGS sequence"/>
</dbReference>
<evidence type="ECO:0000313" key="3">
    <source>
        <dbReference type="EMBL" id="SHE85976.1"/>
    </source>
</evidence>
<keyword evidence="4" id="KW-1185">Reference proteome</keyword>